<feature type="compositionally biased region" description="Acidic residues" evidence="1">
    <location>
        <begin position="108"/>
        <end position="128"/>
    </location>
</feature>
<evidence type="ECO:0000256" key="1">
    <source>
        <dbReference type="SAM" id="MobiDB-lite"/>
    </source>
</evidence>
<proteinExistence type="evidence at transcript level"/>
<feature type="compositionally biased region" description="Basic residues" evidence="1">
    <location>
        <begin position="158"/>
        <end position="167"/>
    </location>
</feature>
<name>C6T5R2_SOYBN</name>
<feature type="compositionally biased region" description="Basic and acidic residues" evidence="1">
    <location>
        <begin position="134"/>
        <end position="144"/>
    </location>
</feature>
<feature type="region of interest" description="Disordered" evidence="1">
    <location>
        <begin position="96"/>
        <end position="194"/>
    </location>
</feature>
<dbReference type="EMBL" id="BT092775">
    <property type="protein sequence ID" value="ACU17094.1"/>
    <property type="molecule type" value="mRNA"/>
</dbReference>
<evidence type="ECO:0000313" key="2">
    <source>
        <dbReference type="EMBL" id="ACU17094.1"/>
    </source>
</evidence>
<organism evidence="2">
    <name type="scientific">Glycine max</name>
    <name type="common">Soybean</name>
    <name type="synonym">Glycine hispida</name>
    <dbReference type="NCBI Taxonomy" id="3847"/>
    <lineage>
        <taxon>Eukaryota</taxon>
        <taxon>Viridiplantae</taxon>
        <taxon>Streptophyta</taxon>
        <taxon>Embryophyta</taxon>
        <taxon>Tracheophyta</taxon>
        <taxon>Spermatophyta</taxon>
        <taxon>Magnoliopsida</taxon>
        <taxon>eudicotyledons</taxon>
        <taxon>Gunneridae</taxon>
        <taxon>Pentapetalae</taxon>
        <taxon>rosids</taxon>
        <taxon>fabids</taxon>
        <taxon>Fabales</taxon>
        <taxon>Fabaceae</taxon>
        <taxon>Papilionoideae</taxon>
        <taxon>50 kb inversion clade</taxon>
        <taxon>NPAAA clade</taxon>
        <taxon>indigoferoid/millettioid clade</taxon>
        <taxon>Phaseoleae</taxon>
        <taxon>Glycine</taxon>
        <taxon>Glycine subgen. Soja</taxon>
    </lineage>
</organism>
<sequence length="194" mass="21834">MQVAVQPLPCPHVLQSNDCATFNGVTLFSRSSWLRSYNPITIGIVNTGETSNRLLSTARTVGHVMRMQPKFGLLVHKLQNRAVSNLHLDAFGGSGGCGGRRSDVRVESDEEEESEGEESESHEEEQCDEPVLLPDRKIGFRWDPRFAVNDPGRPGSLLRKRRRRRRFSSREVLRGRGSHGSKRVRVSSQIGRDR</sequence>
<dbReference type="AlphaFoldDB" id="C6T5R2"/>
<accession>C6T5R2</accession>
<feature type="compositionally biased region" description="Basic residues" evidence="1">
    <location>
        <begin position="176"/>
        <end position="185"/>
    </location>
</feature>
<protein>
    <submittedName>
        <fullName evidence="2">Uncharacterized protein</fullName>
    </submittedName>
</protein>
<reference evidence="2" key="1">
    <citation type="submission" date="2009-08" db="EMBL/GenBank/DDBJ databases">
        <authorList>
            <person name="Cheung F."/>
            <person name="Xiao Y."/>
            <person name="Chan A."/>
            <person name="Moskal W."/>
            <person name="Town C.D."/>
        </authorList>
    </citation>
    <scope>NUCLEOTIDE SEQUENCE</scope>
</reference>